<feature type="binding site" evidence="8">
    <location>
        <position position="320"/>
    </location>
    <ligand>
        <name>Zn(2+)</name>
        <dbReference type="ChEBI" id="CHEBI:29105"/>
        <label>2</label>
    </ligand>
</feature>
<comment type="subcellular location">
    <subcellularLocation>
        <location evidence="1 10">Nucleus</location>
    </subcellularLocation>
</comment>
<comment type="caution">
    <text evidence="13">The sequence shown here is derived from an EMBL/GenBank/DDBJ whole genome shotgun (WGS) entry which is preliminary data.</text>
</comment>
<feature type="region of interest" description="Disordered" evidence="11">
    <location>
        <begin position="194"/>
        <end position="303"/>
    </location>
</feature>
<dbReference type="SUPFAM" id="SSF57903">
    <property type="entry name" value="FYVE/PHD zinc finger"/>
    <property type="match status" value="1"/>
</dbReference>
<dbReference type="InterPro" id="IPR019787">
    <property type="entry name" value="Znf_PHD-finger"/>
</dbReference>
<keyword evidence="4 9" id="KW-0863">Zinc-finger</keyword>
<name>A0A813N0M3_ADIRI</name>
<sequence length="355" mass="40910">MWKSNHVLFVNRKPFSSLNIALSQSIELADNIHIQTDKTNNDVLRSYIVQHRSRHSILHEKTYSCSSMASSTTTASANNQSNTSNNETAVYEYMRQFVDYQENGIDLNELSQIRQLDIYLQNCYTRVRELINDLRDKQQESEKQSDIQTRLINALIQAKAIGDKKMQLSQQMLDTTERQSKKLKFAYQKYMESINQQSTSSENNSHDIDSDNEYDSEISNVRTLSTKTSTTSLWKRKTTTNNPSNSTVNLKRKCVTNLEHNNDQRDRKKATQRNANSNIQNSSSGNNKKFKMNNDSSSTPSDEPTYCLCSQLSYGSMILCDSKACEIKWFHFNCVNLTTKPKGKWFCPNCRDNRS</sequence>
<feature type="compositionally biased region" description="Low complexity" evidence="11">
    <location>
        <begin position="274"/>
        <end position="287"/>
    </location>
</feature>
<feature type="domain" description="PHD-type" evidence="12">
    <location>
        <begin position="304"/>
        <end position="353"/>
    </location>
</feature>
<evidence type="ECO:0000256" key="2">
    <source>
        <dbReference type="ARBA" id="ARBA00010210"/>
    </source>
</evidence>
<dbReference type="InterPro" id="IPR028643">
    <property type="entry name" value="ING1_PHD_Znf"/>
</dbReference>
<dbReference type="InterPro" id="IPR024610">
    <property type="entry name" value="ING_N_histone-binding"/>
</dbReference>
<evidence type="ECO:0000256" key="3">
    <source>
        <dbReference type="ARBA" id="ARBA00022723"/>
    </source>
</evidence>
<dbReference type="OrthoDB" id="5411773at2759"/>
<keyword evidence="5 8" id="KW-0862">Zinc</keyword>
<comment type="subunit">
    <text evidence="10">Component of an histone acetyltransferase complex. Interacts with H3K4me3 and to a lesser extent with H3K4me2.</text>
</comment>
<dbReference type="GO" id="GO:0006325">
    <property type="term" value="P:chromatin organization"/>
    <property type="evidence" value="ECO:0007669"/>
    <property type="project" value="UniProtKB-KW"/>
</dbReference>
<dbReference type="PROSITE" id="PS50016">
    <property type="entry name" value="ZF_PHD_2"/>
    <property type="match status" value="1"/>
</dbReference>
<evidence type="ECO:0000256" key="4">
    <source>
        <dbReference type="ARBA" id="ARBA00022771"/>
    </source>
</evidence>
<evidence type="ECO:0000256" key="9">
    <source>
        <dbReference type="PROSITE-ProRule" id="PRU00146"/>
    </source>
</evidence>
<dbReference type="InterPro" id="IPR001965">
    <property type="entry name" value="Znf_PHD"/>
</dbReference>
<dbReference type="PANTHER" id="PTHR10333">
    <property type="entry name" value="INHIBITOR OF GROWTH PROTEIN"/>
    <property type="match status" value="1"/>
</dbReference>
<feature type="site" description="Histone H3K4me3 binding" evidence="7">
    <location>
        <position position="321"/>
    </location>
</feature>
<keyword evidence="10" id="KW-0156">Chromatin regulator</keyword>
<feature type="binding site" evidence="8">
    <location>
        <position position="309"/>
    </location>
    <ligand>
        <name>Zn(2+)</name>
        <dbReference type="ChEBI" id="CHEBI:29105"/>
        <label>1</label>
    </ligand>
</feature>
<comment type="function">
    <text evidence="10">Component of an histone acetyltransferase complex.</text>
</comment>
<keyword evidence="6 10" id="KW-0539">Nucleus</keyword>
<feature type="binding site" evidence="8">
    <location>
        <position position="331"/>
    </location>
    <ligand>
        <name>Zn(2+)</name>
        <dbReference type="ChEBI" id="CHEBI:29105"/>
        <label>1</label>
    </ligand>
</feature>
<feature type="site" description="Histone H3K4me3 binding" evidence="7">
    <location>
        <position position="317"/>
    </location>
</feature>
<reference evidence="13" key="1">
    <citation type="submission" date="2021-02" db="EMBL/GenBank/DDBJ databases">
        <authorList>
            <person name="Nowell W R."/>
        </authorList>
    </citation>
    <scope>NUCLEOTIDE SEQUENCE</scope>
</reference>
<comment type="domain">
    <text evidence="10">The PHD-type zinc finger mediates the binding to H3K4me3.</text>
</comment>
<keyword evidence="3 8" id="KW-0479">Metal-binding</keyword>
<organism evidence="13 14">
    <name type="scientific">Adineta ricciae</name>
    <name type="common">Rotifer</name>
    <dbReference type="NCBI Taxonomy" id="249248"/>
    <lineage>
        <taxon>Eukaryota</taxon>
        <taxon>Metazoa</taxon>
        <taxon>Spiralia</taxon>
        <taxon>Gnathifera</taxon>
        <taxon>Rotifera</taxon>
        <taxon>Eurotatoria</taxon>
        <taxon>Bdelloidea</taxon>
        <taxon>Adinetida</taxon>
        <taxon>Adinetidae</taxon>
        <taxon>Adineta</taxon>
    </lineage>
</organism>
<evidence type="ECO:0000256" key="5">
    <source>
        <dbReference type="ARBA" id="ARBA00022833"/>
    </source>
</evidence>
<evidence type="ECO:0000256" key="8">
    <source>
        <dbReference type="PIRSR" id="PIRSR628651-51"/>
    </source>
</evidence>
<dbReference type="InterPro" id="IPR019786">
    <property type="entry name" value="Zinc_finger_PHD-type_CS"/>
</dbReference>
<feature type="site" description="Histone H3K4me3 binding" evidence="7">
    <location>
        <position position="329"/>
    </location>
</feature>
<dbReference type="Proteomes" id="UP000663852">
    <property type="component" value="Unassembled WGS sequence"/>
</dbReference>
<evidence type="ECO:0000256" key="7">
    <source>
        <dbReference type="PIRSR" id="PIRSR628651-50"/>
    </source>
</evidence>
<evidence type="ECO:0000259" key="12">
    <source>
        <dbReference type="PROSITE" id="PS50016"/>
    </source>
</evidence>
<dbReference type="InterPro" id="IPR013083">
    <property type="entry name" value="Znf_RING/FYVE/PHD"/>
</dbReference>
<accession>A0A813N0M3</accession>
<comment type="similarity">
    <text evidence="2 10">Belongs to the ING family.</text>
</comment>
<feature type="compositionally biased region" description="Low complexity" evidence="11">
    <location>
        <begin position="222"/>
        <end position="249"/>
    </location>
</feature>
<evidence type="ECO:0000313" key="14">
    <source>
        <dbReference type="Proteomes" id="UP000663852"/>
    </source>
</evidence>
<evidence type="ECO:0000256" key="10">
    <source>
        <dbReference type="RuleBase" id="RU361213"/>
    </source>
</evidence>
<dbReference type="Gene3D" id="3.30.40.10">
    <property type="entry name" value="Zinc/RING finger domain, C3HC4 (zinc finger)"/>
    <property type="match status" value="1"/>
</dbReference>
<dbReference type="GO" id="GO:0008270">
    <property type="term" value="F:zinc ion binding"/>
    <property type="evidence" value="ECO:0007669"/>
    <property type="project" value="UniProtKB-KW"/>
</dbReference>
<proteinExistence type="inferred from homology"/>
<evidence type="ECO:0000256" key="11">
    <source>
        <dbReference type="SAM" id="MobiDB-lite"/>
    </source>
</evidence>
<dbReference type="GO" id="GO:0005634">
    <property type="term" value="C:nucleus"/>
    <property type="evidence" value="ECO:0007669"/>
    <property type="project" value="UniProtKB-SubCell"/>
</dbReference>
<feature type="site" description="Histone H3K4me3 binding" evidence="7">
    <location>
        <position position="306"/>
    </location>
</feature>
<evidence type="ECO:0000313" key="13">
    <source>
        <dbReference type="EMBL" id="CAF0730315.1"/>
    </source>
</evidence>
<dbReference type="Pfam" id="PF12998">
    <property type="entry name" value="ING"/>
    <property type="match status" value="1"/>
</dbReference>
<feature type="compositionally biased region" description="Polar residues" evidence="11">
    <location>
        <begin position="293"/>
        <end position="303"/>
    </location>
</feature>
<feature type="binding site" evidence="8">
    <location>
        <position position="325"/>
    </location>
    <ligand>
        <name>Zn(2+)</name>
        <dbReference type="ChEBI" id="CHEBI:29105"/>
        <label>2</label>
    </ligand>
</feature>
<dbReference type="AlphaFoldDB" id="A0A813N0M3"/>
<feature type="binding site" evidence="8">
    <location>
        <position position="334"/>
    </location>
    <ligand>
        <name>Zn(2+)</name>
        <dbReference type="ChEBI" id="CHEBI:29105"/>
        <label>1</label>
    </ligand>
</feature>
<dbReference type="CDD" id="cd15584">
    <property type="entry name" value="PHD_ING1_2"/>
    <property type="match status" value="1"/>
</dbReference>
<evidence type="ECO:0000256" key="6">
    <source>
        <dbReference type="ARBA" id="ARBA00023242"/>
    </source>
</evidence>
<feature type="binding site" evidence="8">
    <location>
        <position position="307"/>
    </location>
    <ligand>
        <name>Zn(2+)</name>
        <dbReference type="ChEBI" id="CHEBI:29105"/>
        <label>1</label>
    </ligand>
</feature>
<feature type="binding site" evidence="8">
    <location>
        <position position="347"/>
    </location>
    <ligand>
        <name>Zn(2+)</name>
        <dbReference type="ChEBI" id="CHEBI:29105"/>
        <label>2</label>
    </ligand>
</feature>
<dbReference type="InterPro" id="IPR028651">
    <property type="entry name" value="ING_fam"/>
</dbReference>
<dbReference type="EMBL" id="CAJNOJ010000002">
    <property type="protein sequence ID" value="CAF0730315.1"/>
    <property type="molecule type" value="Genomic_DNA"/>
</dbReference>
<protein>
    <recommendedName>
        <fullName evidence="10">Inhibitor of growth protein</fullName>
    </recommendedName>
</protein>
<dbReference type="InterPro" id="IPR011011">
    <property type="entry name" value="Znf_FYVE_PHD"/>
</dbReference>
<evidence type="ECO:0000256" key="1">
    <source>
        <dbReference type="ARBA" id="ARBA00004123"/>
    </source>
</evidence>
<dbReference type="SMART" id="SM00249">
    <property type="entry name" value="PHD"/>
    <property type="match status" value="1"/>
</dbReference>
<gene>
    <name evidence="13" type="ORF">EDS130_LOCUS1056</name>
</gene>
<dbReference type="Gene3D" id="6.10.140.1740">
    <property type="match status" value="1"/>
</dbReference>
<feature type="binding site" evidence="8">
    <location>
        <position position="350"/>
    </location>
    <ligand>
        <name>Zn(2+)</name>
        <dbReference type="ChEBI" id="CHEBI:29105"/>
        <label>2</label>
    </ligand>
</feature>
<dbReference type="PROSITE" id="PS01359">
    <property type="entry name" value="ZF_PHD_1"/>
    <property type="match status" value="1"/>
</dbReference>
<feature type="compositionally biased region" description="Polar residues" evidence="11">
    <location>
        <begin position="194"/>
        <end position="203"/>
    </location>
</feature>